<dbReference type="PATRIC" id="fig|1550241.5.peg.1027"/>
<evidence type="ECO:0000256" key="1">
    <source>
        <dbReference type="ARBA" id="ARBA00009779"/>
    </source>
</evidence>
<evidence type="ECO:0000256" key="4">
    <source>
        <dbReference type="ARBA" id="ARBA00022692"/>
    </source>
</evidence>
<evidence type="ECO:0000313" key="14">
    <source>
        <dbReference type="Proteomes" id="UP000067434"/>
    </source>
</evidence>
<dbReference type="EC" id="3.4.24.-" evidence="11"/>
<evidence type="ECO:0000256" key="11">
    <source>
        <dbReference type="HAMAP-Rule" id="MF_00188"/>
    </source>
</evidence>
<keyword evidence="4 11" id="KW-0812">Transmembrane</keyword>
<dbReference type="PANTHER" id="PTHR43221">
    <property type="entry name" value="PROTEASE HTPX"/>
    <property type="match status" value="1"/>
</dbReference>
<keyword evidence="9 11" id="KW-0482">Metalloprotease</keyword>
<dbReference type="InterPro" id="IPR022919">
    <property type="entry name" value="Pept_M48_protease_HtpX"/>
</dbReference>
<feature type="domain" description="Peptidase M48" evidence="12">
    <location>
        <begin position="72"/>
        <end position="312"/>
    </location>
</feature>
<dbReference type="STRING" id="1550241.MA03_04865"/>
<dbReference type="Gene3D" id="3.30.2010.10">
    <property type="entry name" value="Metalloproteases ('zincins'), catalytic domain"/>
    <property type="match status" value="1"/>
</dbReference>
<feature type="binding site" evidence="11">
    <location>
        <position position="208"/>
    </location>
    <ligand>
        <name>Zn(2+)</name>
        <dbReference type="ChEBI" id="CHEBI:29105"/>
        <note>catalytic</note>
    </ligand>
</feature>
<dbReference type="RefSeq" id="WP_052884193.1">
    <property type="nucleotide sequence ID" value="NZ_CP009961.1"/>
</dbReference>
<feature type="binding site" evidence="11">
    <location>
        <position position="138"/>
    </location>
    <ligand>
        <name>Zn(2+)</name>
        <dbReference type="ChEBI" id="CHEBI:29105"/>
        <note>catalytic</note>
    </ligand>
</feature>
<dbReference type="GO" id="GO:0006508">
    <property type="term" value="P:proteolysis"/>
    <property type="evidence" value="ECO:0007669"/>
    <property type="project" value="UniProtKB-KW"/>
</dbReference>
<dbReference type="GO" id="GO:0004222">
    <property type="term" value="F:metalloendopeptidase activity"/>
    <property type="evidence" value="ECO:0007669"/>
    <property type="project" value="UniProtKB-UniRule"/>
</dbReference>
<dbReference type="InterPro" id="IPR001915">
    <property type="entry name" value="Peptidase_M48"/>
</dbReference>
<keyword evidence="14" id="KW-1185">Reference proteome</keyword>
<dbReference type="Proteomes" id="UP000067434">
    <property type="component" value="Chromosome"/>
</dbReference>
<dbReference type="AlphaFoldDB" id="A0A0F7FIS3"/>
<keyword evidence="7 11" id="KW-0862">Zinc</keyword>
<protein>
    <recommendedName>
        <fullName evidence="11">Protease HtpX homolog</fullName>
        <ecNumber evidence="11">3.4.24.-</ecNumber>
    </recommendedName>
</protein>
<evidence type="ECO:0000256" key="2">
    <source>
        <dbReference type="ARBA" id="ARBA00022475"/>
    </source>
</evidence>
<sequence length="319" mass="35267">MALEDLKLSMILTLGFIFGLTTLAFVFILDLMGLASPIAALILALIFNVGQWLISPYLVELFYHVRELPYSEAPHVHMALEEVVSRSGLREKPKLMIAEVPYPNAFAYGSPLTGHKIAVTRGLLNTLNRDEIAGVLGHEVGHIVHRDVQLMTFVSVLPAFFYIIGRMFLYSGGGRDRDRGGAIALGALSIFLYFILSLANLHLSRIREYYADYHSVKTAPNPSIGAARLMSALAKIVGYTGRLKLQGAQLHVAGFKELFIADPDSAVQDMEALEGYEAAKRIAQSKVTTADKLMELFSTHPNIVERLRRLEELGKLQAL</sequence>
<dbReference type="HAMAP" id="MF_00188">
    <property type="entry name" value="Pept_M48_protease_HtpX"/>
    <property type="match status" value="1"/>
</dbReference>
<evidence type="ECO:0000256" key="3">
    <source>
        <dbReference type="ARBA" id="ARBA00022670"/>
    </source>
</evidence>
<evidence type="ECO:0000256" key="7">
    <source>
        <dbReference type="ARBA" id="ARBA00022833"/>
    </source>
</evidence>
<evidence type="ECO:0000256" key="6">
    <source>
        <dbReference type="ARBA" id="ARBA00022801"/>
    </source>
</evidence>
<evidence type="ECO:0000256" key="9">
    <source>
        <dbReference type="ARBA" id="ARBA00023049"/>
    </source>
</evidence>
<comment type="similarity">
    <text evidence="1 11">Belongs to the peptidase M48B family.</text>
</comment>
<feature type="active site" evidence="11">
    <location>
        <position position="139"/>
    </location>
</feature>
<name>A0A0F7FIS3_9CREN</name>
<keyword evidence="10 11" id="KW-0472">Membrane</keyword>
<gene>
    <name evidence="11" type="primary">htpX</name>
    <name evidence="13" type="ORF">MA03_04865</name>
</gene>
<dbReference type="EMBL" id="CP009961">
    <property type="protein sequence ID" value="AKG38738.1"/>
    <property type="molecule type" value="Genomic_DNA"/>
</dbReference>
<evidence type="ECO:0000256" key="5">
    <source>
        <dbReference type="ARBA" id="ARBA00022723"/>
    </source>
</evidence>
<evidence type="ECO:0000256" key="10">
    <source>
        <dbReference type="ARBA" id="ARBA00023136"/>
    </source>
</evidence>
<evidence type="ECO:0000313" key="13">
    <source>
        <dbReference type="EMBL" id="AKG38738.1"/>
    </source>
</evidence>
<feature type="transmembrane region" description="Helical" evidence="11">
    <location>
        <begin position="181"/>
        <end position="201"/>
    </location>
</feature>
<dbReference type="HOGENOM" id="CLU_042266_4_0_2"/>
<keyword evidence="6 11" id="KW-0378">Hydrolase</keyword>
<dbReference type="GeneID" id="25401538"/>
<dbReference type="OrthoDB" id="28389at2157"/>
<keyword evidence="3 11" id="KW-0645">Protease</keyword>
<keyword evidence="2 11" id="KW-1003">Cell membrane</keyword>
<feature type="transmembrane region" description="Helical" evidence="11">
    <location>
        <begin position="38"/>
        <end position="59"/>
    </location>
</feature>
<feature type="binding site" evidence="11">
    <location>
        <position position="142"/>
    </location>
    <ligand>
        <name>Zn(2+)</name>
        <dbReference type="ChEBI" id="CHEBI:29105"/>
        <note>catalytic</note>
    </ligand>
</feature>
<keyword evidence="5 11" id="KW-0479">Metal-binding</keyword>
<dbReference type="GO" id="GO:0005886">
    <property type="term" value="C:plasma membrane"/>
    <property type="evidence" value="ECO:0007669"/>
    <property type="project" value="UniProtKB-SubCell"/>
</dbReference>
<organism evidence="13 14">
    <name type="scientific">Infirmifilum uzonense</name>
    <dbReference type="NCBI Taxonomy" id="1550241"/>
    <lineage>
        <taxon>Archaea</taxon>
        <taxon>Thermoproteota</taxon>
        <taxon>Thermoprotei</taxon>
        <taxon>Thermofilales</taxon>
        <taxon>Thermofilaceae</taxon>
        <taxon>Infirmifilum</taxon>
    </lineage>
</organism>
<dbReference type="CDD" id="cd07338">
    <property type="entry name" value="M48B_HtpX_like"/>
    <property type="match status" value="1"/>
</dbReference>
<dbReference type="KEGG" id="thf:MA03_04865"/>
<comment type="cofactor">
    <cofactor evidence="11">
        <name>Zn(2+)</name>
        <dbReference type="ChEBI" id="CHEBI:29105"/>
    </cofactor>
    <text evidence="11">Binds 1 zinc ion per subunit.</text>
</comment>
<proteinExistence type="inferred from homology"/>
<accession>A0A0F7FIS3</accession>
<feature type="transmembrane region" description="Helical" evidence="11">
    <location>
        <begin position="150"/>
        <end position="169"/>
    </location>
</feature>
<evidence type="ECO:0000259" key="12">
    <source>
        <dbReference type="Pfam" id="PF01435"/>
    </source>
</evidence>
<evidence type="ECO:0000256" key="8">
    <source>
        <dbReference type="ARBA" id="ARBA00022989"/>
    </source>
</evidence>
<dbReference type="PANTHER" id="PTHR43221:SF2">
    <property type="entry name" value="PROTEASE HTPX HOMOLOG"/>
    <property type="match status" value="1"/>
</dbReference>
<dbReference type="Pfam" id="PF01435">
    <property type="entry name" value="Peptidase_M48"/>
    <property type="match status" value="1"/>
</dbReference>
<comment type="subcellular location">
    <subcellularLocation>
        <location evidence="11">Cell membrane</location>
        <topology evidence="11">Multi-pass membrane protein</topology>
    </subcellularLocation>
</comment>
<feature type="transmembrane region" description="Helical" evidence="11">
    <location>
        <begin position="12"/>
        <end position="32"/>
    </location>
</feature>
<reference evidence="13 14" key="1">
    <citation type="journal article" date="2015" name="Stand. Genomic Sci.">
        <title>Complete genome sequence of and proposal of Thermofilum uzonense sp. nov. a novel hyperthermophilic crenarchaeon and emended description of the genus Thermofilum.</title>
        <authorList>
            <person name="Toshchakov S.V."/>
            <person name="Korzhenkov A.A."/>
            <person name="Samarov N.I."/>
            <person name="Mazunin I.O."/>
            <person name="Mozhey O.I."/>
            <person name="Shmyr I.S."/>
            <person name="Derbikova K.S."/>
            <person name="Taranov E.A."/>
            <person name="Dominova I.N."/>
            <person name="Bonch-Osmolovskaya E.A."/>
            <person name="Patrushev M.V."/>
            <person name="Podosokorskaya O.A."/>
            <person name="Kublanov I.V."/>
        </authorList>
    </citation>
    <scope>NUCLEOTIDE SEQUENCE [LARGE SCALE GENOMIC DNA]</scope>
    <source>
        <strain evidence="13 14">1807-2</strain>
    </source>
</reference>
<dbReference type="InterPro" id="IPR050083">
    <property type="entry name" value="HtpX_protease"/>
</dbReference>
<dbReference type="GO" id="GO:0008270">
    <property type="term" value="F:zinc ion binding"/>
    <property type="evidence" value="ECO:0007669"/>
    <property type="project" value="UniProtKB-UniRule"/>
</dbReference>
<keyword evidence="8 11" id="KW-1133">Transmembrane helix</keyword>